<dbReference type="PROSITE" id="PS01215">
    <property type="entry name" value="MRP"/>
    <property type="match status" value="1"/>
</dbReference>
<dbReference type="AlphaFoldDB" id="A0A202ED65"/>
<dbReference type="Proteomes" id="UP000196084">
    <property type="component" value="Unassembled WGS sequence"/>
</dbReference>
<keyword evidence="1 8" id="KW-0479">Metal-binding</keyword>
<dbReference type="InterPro" id="IPR027417">
    <property type="entry name" value="P-loop_NTPase"/>
</dbReference>
<evidence type="ECO:0000256" key="4">
    <source>
        <dbReference type="ARBA" id="ARBA00023004"/>
    </source>
</evidence>
<keyword evidence="4 8" id="KW-0408">Iron</keyword>
<dbReference type="GO" id="GO:0016226">
    <property type="term" value="P:iron-sulfur cluster assembly"/>
    <property type="evidence" value="ECO:0007669"/>
    <property type="project" value="InterPro"/>
</dbReference>
<comment type="caution">
    <text evidence="11">The sequence shown here is derived from an EMBL/GenBank/DDBJ whole genome shotgun (WGS) entry which is preliminary data.</text>
</comment>
<keyword evidence="8" id="KW-0378">Hydrolase</keyword>
<keyword evidence="2 8" id="KW-0547">Nucleotide-binding</keyword>
<dbReference type="Pfam" id="PF10609">
    <property type="entry name" value="ParA"/>
    <property type="match status" value="1"/>
</dbReference>
<dbReference type="FunFam" id="3.40.50.300:FF:001119">
    <property type="entry name" value="Iron-sulfur cluster carrier protein"/>
    <property type="match status" value="1"/>
</dbReference>
<feature type="region of interest" description="Disordered" evidence="9">
    <location>
        <begin position="338"/>
        <end position="364"/>
    </location>
</feature>
<dbReference type="OrthoDB" id="8297at2157"/>
<dbReference type="CDD" id="cd02037">
    <property type="entry name" value="Mrp_NBP35"/>
    <property type="match status" value="1"/>
</dbReference>
<evidence type="ECO:0000256" key="2">
    <source>
        <dbReference type="ARBA" id="ARBA00022741"/>
    </source>
</evidence>
<dbReference type="PANTHER" id="PTHR42961">
    <property type="entry name" value="IRON-SULFUR PROTEIN NUBPL"/>
    <property type="match status" value="1"/>
</dbReference>
<dbReference type="InterPro" id="IPR002744">
    <property type="entry name" value="MIP18-like"/>
</dbReference>
<dbReference type="Gene3D" id="3.40.50.300">
    <property type="entry name" value="P-loop containing nucleotide triphosphate hydrolases"/>
    <property type="match status" value="1"/>
</dbReference>
<dbReference type="InterPro" id="IPR033756">
    <property type="entry name" value="YlxH/NBP35"/>
</dbReference>
<evidence type="ECO:0000256" key="3">
    <source>
        <dbReference type="ARBA" id="ARBA00022840"/>
    </source>
</evidence>
<keyword evidence="5 8" id="KW-0411">Iron-sulfur</keyword>
<dbReference type="GO" id="GO:0005524">
    <property type="term" value="F:ATP binding"/>
    <property type="evidence" value="ECO:0007669"/>
    <property type="project" value="UniProtKB-UniRule"/>
</dbReference>
<dbReference type="Pfam" id="PF01883">
    <property type="entry name" value="FeS_assembly_P"/>
    <property type="match status" value="1"/>
</dbReference>
<evidence type="ECO:0000259" key="10">
    <source>
        <dbReference type="Pfam" id="PF01883"/>
    </source>
</evidence>
<dbReference type="InterPro" id="IPR019591">
    <property type="entry name" value="Mrp/NBP35_ATP-bd"/>
</dbReference>
<evidence type="ECO:0000256" key="6">
    <source>
        <dbReference type="ARBA" id="ARBA00058094"/>
    </source>
</evidence>
<evidence type="ECO:0000256" key="5">
    <source>
        <dbReference type="ARBA" id="ARBA00023014"/>
    </source>
</evidence>
<protein>
    <recommendedName>
        <fullName evidence="7 8">Iron-sulfur cluster carrier protein</fullName>
    </recommendedName>
</protein>
<dbReference type="GO" id="GO:0051539">
    <property type="term" value="F:4 iron, 4 sulfur cluster binding"/>
    <property type="evidence" value="ECO:0007669"/>
    <property type="project" value="TreeGrafter"/>
</dbReference>
<dbReference type="GO" id="GO:0140663">
    <property type="term" value="F:ATP-dependent FeS chaperone activity"/>
    <property type="evidence" value="ECO:0007669"/>
    <property type="project" value="InterPro"/>
</dbReference>
<comment type="function">
    <text evidence="6 8">Binds and transfers iron-sulfur (Fe-S) clusters to target apoproteins. Can hydrolyze ATP.</text>
</comment>
<dbReference type="InterPro" id="IPR034904">
    <property type="entry name" value="FSCA_dom_sf"/>
</dbReference>
<comment type="subunit">
    <text evidence="8">Homodimer.</text>
</comment>
<evidence type="ECO:0000313" key="12">
    <source>
        <dbReference type="Proteomes" id="UP000196084"/>
    </source>
</evidence>
<dbReference type="InterPro" id="IPR044304">
    <property type="entry name" value="NUBPL-like"/>
</dbReference>
<sequence length="364" mass="38449">MDEAAVRDRLRTVEDPELGDDIVSLGLVNDISVEDGEDGLEIAIDLALGAPYSPTESDIAGEIRELFLEEGIDPDLSASIPDRDDVVTDEQVLPGVKNVIAVSSGKGGVGKSTVAVNLAAGLSQLGARVGLFDADVYGPNVPRMVDADEPPGATEDETLVPPEKYGVKLMSMAFLTGEDDPVIWRGPMVHKVITQLTEDVEWGALDYLVVDLPPGTGDTQLTMLQTMPVTGAVIVTTPQDVALDDARKGLEMFAKHDTVVLGIAENMSSFACPDCGGQHDIFGSGGGKEFADAHEMPFLGSIPLDPSIREGGDGGTPTVLEDDSEAGDAFRMLTENVANNTGIVHRRGASQSRHNETASRSPEQ</sequence>
<keyword evidence="3 8" id="KW-0067">ATP-binding</keyword>
<keyword evidence="12" id="KW-1185">Reference proteome</keyword>
<dbReference type="GO" id="GO:0016887">
    <property type="term" value="F:ATP hydrolysis activity"/>
    <property type="evidence" value="ECO:0007669"/>
    <property type="project" value="UniProtKB-UniRule"/>
</dbReference>
<dbReference type="EMBL" id="MWPH01000001">
    <property type="protein sequence ID" value="OVE86181.1"/>
    <property type="molecule type" value="Genomic_DNA"/>
</dbReference>
<reference evidence="11 12" key="1">
    <citation type="submission" date="2017-02" db="EMBL/GenBank/DDBJ databases">
        <title>Natronthermophilus aegyptiacus gen. nov.,sp. nov., an aerobic, extremely halophilic alkalithermophilic archaeon isolated from the athalassohaline Wadi An Natrun, Egypt.</title>
        <authorList>
            <person name="Zhao B."/>
        </authorList>
    </citation>
    <scope>NUCLEOTIDE SEQUENCE [LARGE SCALE GENOMIC DNA]</scope>
    <source>
        <strain evidence="11 12">CGMCC 1.3597</strain>
    </source>
</reference>
<dbReference type="RefSeq" id="WP_087714154.1">
    <property type="nucleotide sequence ID" value="NZ_MWPH01000001.1"/>
</dbReference>
<dbReference type="SUPFAM" id="SSF117916">
    <property type="entry name" value="Fe-S cluster assembly (FSCA) domain-like"/>
    <property type="match status" value="1"/>
</dbReference>
<name>A0A202ED65_9EURY</name>
<dbReference type="SUPFAM" id="SSF52540">
    <property type="entry name" value="P-loop containing nucleoside triphosphate hydrolases"/>
    <property type="match status" value="1"/>
</dbReference>
<evidence type="ECO:0000256" key="9">
    <source>
        <dbReference type="SAM" id="MobiDB-lite"/>
    </source>
</evidence>
<gene>
    <name evidence="11" type="ORF">B2G88_05175</name>
</gene>
<evidence type="ECO:0000256" key="8">
    <source>
        <dbReference type="HAMAP-Rule" id="MF_02040"/>
    </source>
</evidence>
<feature type="domain" description="MIP18 family-like" evidence="10">
    <location>
        <begin position="3"/>
        <end position="65"/>
    </location>
</feature>
<dbReference type="HAMAP" id="MF_02040">
    <property type="entry name" value="Mrp_NBP35"/>
    <property type="match status" value="1"/>
</dbReference>
<dbReference type="PANTHER" id="PTHR42961:SF2">
    <property type="entry name" value="IRON-SULFUR PROTEIN NUBPL"/>
    <property type="match status" value="1"/>
</dbReference>
<proteinExistence type="inferred from homology"/>
<dbReference type="Gene3D" id="3.30.300.130">
    <property type="entry name" value="Fe-S cluster assembly (FSCA)"/>
    <property type="match status" value="1"/>
</dbReference>
<feature type="binding site" evidence="8">
    <location>
        <begin position="105"/>
        <end position="112"/>
    </location>
    <ligand>
        <name>ATP</name>
        <dbReference type="ChEBI" id="CHEBI:30616"/>
    </ligand>
</feature>
<dbReference type="InterPro" id="IPR000808">
    <property type="entry name" value="Mrp-like_CS"/>
</dbReference>
<comment type="similarity">
    <text evidence="8">Belongs to the Mrp/NBP35 ATP-binding proteins family.</text>
</comment>
<evidence type="ECO:0000256" key="7">
    <source>
        <dbReference type="ARBA" id="ARBA00074706"/>
    </source>
</evidence>
<accession>A0A202ED65</accession>
<evidence type="ECO:0000313" key="11">
    <source>
        <dbReference type="EMBL" id="OVE86181.1"/>
    </source>
</evidence>
<organism evidence="11 12">
    <name type="scientific">Natronolimnobius baerhuensis</name>
    <dbReference type="NCBI Taxonomy" id="253108"/>
    <lineage>
        <taxon>Archaea</taxon>
        <taxon>Methanobacteriati</taxon>
        <taxon>Methanobacteriota</taxon>
        <taxon>Stenosarchaea group</taxon>
        <taxon>Halobacteria</taxon>
        <taxon>Halobacteriales</taxon>
        <taxon>Natrialbaceae</taxon>
        <taxon>Natronolimnobius</taxon>
    </lineage>
</organism>
<evidence type="ECO:0000256" key="1">
    <source>
        <dbReference type="ARBA" id="ARBA00022723"/>
    </source>
</evidence>
<feature type="compositionally biased region" description="Basic and acidic residues" evidence="9">
    <location>
        <begin position="353"/>
        <end position="364"/>
    </location>
</feature>
<dbReference type="GO" id="GO:0046872">
    <property type="term" value="F:metal ion binding"/>
    <property type="evidence" value="ECO:0007669"/>
    <property type="project" value="UniProtKB-KW"/>
</dbReference>